<dbReference type="CDD" id="cd10027">
    <property type="entry name" value="UDG-F1-like"/>
    <property type="match status" value="1"/>
</dbReference>
<dbReference type="GO" id="GO:0004844">
    <property type="term" value="F:uracil DNA N-glycosylase activity"/>
    <property type="evidence" value="ECO:0007669"/>
    <property type="project" value="UniProtKB-UniRule"/>
</dbReference>
<keyword evidence="16" id="KW-1185">Reference proteome</keyword>
<dbReference type="EMBL" id="CYTV01000005">
    <property type="protein sequence ID" value="CUI79153.1"/>
    <property type="molecule type" value="Genomic_DNA"/>
</dbReference>
<sequence>MAIDNRLLPRTLAAQAAALPAEWAQVLAAPRVALALDGVIRHVEARLAEGATVYPATPLRALSALAPSEVRVVILGQDPYHGPGQAQGLAFSVPDDCKCPPSLRNIFKEIGRDYALSGAPGHDLGPWVEQGVLLLNTSLTVEDGQPGSHAKKGWETVTDAIFARVAQDPAPKAFLLWGAHAQAKAALLPPGHPHLVLAANHPSPLSATRPPTPFIGCGHFRLTNNWLAKQGQTLIDWTRTFKKNPHQAEFRL</sequence>
<dbReference type="AlphaFoldDB" id="A0A0J6C6U3"/>
<dbReference type="Pfam" id="PF03167">
    <property type="entry name" value="UDG"/>
    <property type="match status" value="1"/>
</dbReference>
<dbReference type="NCBIfam" id="NF003588">
    <property type="entry name" value="PRK05254.1-1"/>
    <property type="match status" value="1"/>
</dbReference>
<evidence type="ECO:0000256" key="6">
    <source>
        <dbReference type="ARBA" id="ARBA00022763"/>
    </source>
</evidence>
<evidence type="ECO:0000256" key="2">
    <source>
        <dbReference type="ARBA" id="ARBA00002631"/>
    </source>
</evidence>
<evidence type="ECO:0000256" key="7">
    <source>
        <dbReference type="ARBA" id="ARBA00022801"/>
    </source>
</evidence>
<dbReference type="SMART" id="SM00986">
    <property type="entry name" value="UDG"/>
    <property type="match status" value="1"/>
</dbReference>
<evidence type="ECO:0000256" key="3">
    <source>
        <dbReference type="ARBA" id="ARBA00008184"/>
    </source>
</evidence>
<accession>A0A0J6C6U3</accession>
<evidence type="ECO:0000313" key="15">
    <source>
        <dbReference type="Proteomes" id="UP000053096"/>
    </source>
</evidence>
<dbReference type="EMBL" id="CP016440">
    <property type="protein sequence ID" value="ANY17913.1"/>
    <property type="molecule type" value="Genomic_DNA"/>
</dbReference>
<dbReference type="SUPFAM" id="SSF52141">
    <property type="entry name" value="Uracil-DNA glycosylase-like"/>
    <property type="match status" value="1"/>
</dbReference>
<dbReference type="InterPro" id="IPR005122">
    <property type="entry name" value="Uracil-DNA_glycosylase-like"/>
</dbReference>
<dbReference type="KEGG" id="bpdz:BBN53_19695"/>
<dbReference type="PROSITE" id="PS00130">
    <property type="entry name" value="U_DNA_GLYCOSYLASE"/>
    <property type="match status" value="1"/>
</dbReference>
<keyword evidence="7 9" id="KW-0378">Hydrolase</keyword>
<dbReference type="HAMAP" id="MF_00148">
    <property type="entry name" value="UDG"/>
    <property type="match status" value="1"/>
</dbReference>
<dbReference type="InterPro" id="IPR036895">
    <property type="entry name" value="Uracil-DNA_glycosylase-like_sf"/>
</dbReference>
<evidence type="ECO:0000256" key="10">
    <source>
        <dbReference type="PROSITE-ProRule" id="PRU10072"/>
    </source>
</evidence>
<accession>A0A0M7FCZ8</accession>
<protein>
    <recommendedName>
        <fullName evidence="5 9">Uracil-DNA glycosylase</fullName>
        <shortName evidence="9">UDG</shortName>
        <ecNumber evidence="4 9">3.2.2.27</ecNumber>
    </recommendedName>
</protein>
<dbReference type="SMART" id="SM00987">
    <property type="entry name" value="UreE_C"/>
    <property type="match status" value="1"/>
</dbReference>
<name>A0A0J6C6U3_9BORD</name>
<keyword evidence="14" id="KW-0326">Glycosidase</keyword>
<dbReference type="EC" id="3.2.2.27" evidence="4 9"/>
<dbReference type="PANTHER" id="PTHR11264">
    <property type="entry name" value="URACIL-DNA GLYCOSYLASE"/>
    <property type="match status" value="1"/>
</dbReference>
<dbReference type="PANTHER" id="PTHR11264:SF0">
    <property type="entry name" value="URACIL-DNA GLYCOSYLASE"/>
    <property type="match status" value="1"/>
</dbReference>
<dbReference type="NCBIfam" id="TIGR00628">
    <property type="entry name" value="ung"/>
    <property type="match status" value="1"/>
</dbReference>
<dbReference type="InterPro" id="IPR018085">
    <property type="entry name" value="Ura-DNA_Glyclase_AS"/>
</dbReference>
<dbReference type="NCBIfam" id="NF003592">
    <property type="entry name" value="PRK05254.1-5"/>
    <property type="match status" value="1"/>
</dbReference>
<evidence type="ECO:0000313" key="16">
    <source>
        <dbReference type="Proteomes" id="UP000092950"/>
    </source>
</evidence>
<dbReference type="RefSeq" id="WP_043207052.1">
    <property type="nucleotide sequence ID" value="NZ_CAJGUP010000229.1"/>
</dbReference>
<evidence type="ECO:0000256" key="5">
    <source>
        <dbReference type="ARBA" id="ARBA00018429"/>
    </source>
</evidence>
<keyword evidence="9" id="KW-0963">Cytoplasm</keyword>
<comment type="subcellular location">
    <subcellularLocation>
        <location evidence="9">Cytoplasm</location>
    </subcellularLocation>
</comment>
<reference evidence="14 15" key="1">
    <citation type="submission" date="2015-09" db="EMBL/GenBank/DDBJ databases">
        <authorList>
            <person name="Jackson K.R."/>
            <person name="Lunt B.L."/>
            <person name="Fisher J.N.B."/>
            <person name="Gardner A.V."/>
            <person name="Bailey M.E."/>
            <person name="Deus L.M."/>
            <person name="Earl A.S."/>
            <person name="Gibby P.D."/>
            <person name="Hartmann K.A."/>
            <person name="Liu J.E."/>
            <person name="Manci A.M."/>
            <person name="Nielsen D.A."/>
            <person name="Solomon M.B."/>
            <person name="Breakwell D.P."/>
            <person name="Burnett S.H."/>
            <person name="Grose J.H."/>
        </authorList>
    </citation>
    <scope>NUCLEOTIDE SEQUENCE [LARGE SCALE GENOMIC DNA]</scope>
    <source>
        <strain evidence="14 15">2789STDY5608636</strain>
    </source>
</reference>
<gene>
    <name evidence="9 14" type="primary">ung</name>
    <name evidence="13" type="ORF">BBN53_19695</name>
    <name evidence="14" type="ORF">ERS370011_02246</name>
</gene>
<dbReference type="NCBIfam" id="NF003591">
    <property type="entry name" value="PRK05254.1-4"/>
    <property type="match status" value="1"/>
</dbReference>
<dbReference type="Gene3D" id="3.40.470.10">
    <property type="entry name" value="Uracil-DNA glycosylase-like domain"/>
    <property type="match status" value="1"/>
</dbReference>
<keyword evidence="6 9" id="KW-0227">DNA damage</keyword>
<evidence type="ECO:0000256" key="1">
    <source>
        <dbReference type="ARBA" id="ARBA00001400"/>
    </source>
</evidence>
<dbReference type="GO" id="GO:0097510">
    <property type="term" value="P:base-excision repair, AP site formation via deaminated base removal"/>
    <property type="evidence" value="ECO:0007669"/>
    <property type="project" value="TreeGrafter"/>
</dbReference>
<dbReference type="Proteomes" id="UP000092950">
    <property type="component" value="Chromosome"/>
</dbReference>
<comment type="similarity">
    <text evidence="3 9 11">Belongs to the uracil-DNA glycosylase (UDG) superfamily. UNG family.</text>
</comment>
<reference evidence="13 16" key="2">
    <citation type="submission" date="2016-07" db="EMBL/GenBank/DDBJ databases">
        <title>Complete genome sequences of Bordetella pseudohinzii.</title>
        <authorList>
            <person name="Spilker T."/>
            <person name="Darrah R."/>
            <person name="LiPuma J.J."/>
        </authorList>
    </citation>
    <scope>NUCLEOTIDE SEQUENCE [LARGE SCALE GENOMIC DNA]</scope>
    <source>
        <strain evidence="13 16">HI4681</strain>
    </source>
</reference>
<evidence type="ECO:0000256" key="9">
    <source>
        <dbReference type="HAMAP-Rule" id="MF_00148"/>
    </source>
</evidence>
<organism evidence="14 15">
    <name type="scientific">Bordetella pseudohinzii</name>
    <dbReference type="NCBI Taxonomy" id="1331258"/>
    <lineage>
        <taxon>Bacteria</taxon>
        <taxon>Pseudomonadati</taxon>
        <taxon>Pseudomonadota</taxon>
        <taxon>Betaproteobacteria</taxon>
        <taxon>Burkholderiales</taxon>
        <taxon>Alcaligenaceae</taxon>
        <taxon>Bordetella</taxon>
    </lineage>
</organism>
<feature type="active site" description="Proton acceptor" evidence="9 10">
    <location>
        <position position="78"/>
    </location>
</feature>
<keyword evidence="8 9" id="KW-0234">DNA repair</keyword>
<evidence type="ECO:0000259" key="12">
    <source>
        <dbReference type="SMART" id="SM00986"/>
    </source>
</evidence>
<dbReference type="OrthoDB" id="9804372at2"/>
<dbReference type="InterPro" id="IPR002043">
    <property type="entry name" value="UDG_fam1"/>
</dbReference>
<comment type="function">
    <text evidence="2 9 11">Excises uracil residues from the DNA which can arise as a result of misincorporation of dUMP residues by DNA polymerase or due to deamination of cytosine.</text>
</comment>
<evidence type="ECO:0000256" key="4">
    <source>
        <dbReference type="ARBA" id="ARBA00012030"/>
    </source>
</evidence>
<evidence type="ECO:0000256" key="8">
    <source>
        <dbReference type="ARBA" id="ARBA00023204"/>
    </source>
</evidence>
<dbReference type="GO" id="GO:0005737">
    <property type="term" value="C:cytoplasm"/>
    <property type="evidence" value="ECO:0007669"/>
    <property type="project" value="UniProtKB-SubCell"/>
</dbReference>
<dbReference type="Proteomes" id="UP000053096">
    <property type="component" value="Unassembled WGS sequence"/>
</dbReference>
<comment type="catalytic activity">
    <reaction evidence="1 9 11">
        <text>Hydrolyzes single-stranded DNA or mismatched double-stranded DNA and polynucleotides, releasing free uracil.</text>
        <dbReference type="EC" id="3.2.2.27"/>
    </reaction>
</comment>
<proteinExistence type="inferred from homology"/>
<evidence type="ECO:0000256" key="11">
    <source>
        <dbReference type="RuleBase" id="RU003780"/>
    </source>
</evidence>
<dbReference type="NCBIfam" id="NF003589">
    <property type="entry name" value="PRK05254.1-2"/>
    <property type="match status" value="1"/>
</dbReference>
<evidence type="ECO:0000313" key="13">
    <source>
        <dbReference type="EMBL" id="ANY17913.1"/>
    </source>
</evidence>
<evidence type="ECO:0000313" key="14">
    <source>
        <dbReference type="EMBL" id="CUI79153.1"/>
    </source>
</evidence>
<feature type="domain" description="Uracil-DNA glycosylase-like" evidence="12">
    <location>
        <begin position="63"/>
        <end position="227"/>
    </location>
</feature>